<evidence type="ECO:0000313" key="1">
    <source>
        <dbReference type="EMBL" id="ACC71083.1"/>
    </source>
</evidence>
<dbReference type="STRING" id="391038.Bphy_1904"/>
<keyword evidence="2" id="KW-1185">Reference proteome</keyword>
<dbReference type="Proteomes" id="UP000001192">
    <property type="component" value="Chromosome 1"/>
</dbReference>
<sequence>MRSRSECWERFAAAVREAHEGRGNKAWDLVESVRKKFGDRAAERQERELRNYVDSNKPA</sequence>
<accession>B2JD27</accession>
<dbReference type="HOGENOM" id="CLU_2970511_0_0_4"/>
<evidence type="ECO:0000313" key="2">
    <source>
        <dbReference type="Proteomes" id="UP000001192"/>
    </source>
</evidence>
<proteinExistence type="predicted"/>
<gene>
    <name evidence="1" type="ordered locus">Bphy_1904</name>
</gene>
<reference evidence="2" key="1">
    <citation type="journal article" date="2014" name="Stand. Genomic Sci.">
        <title>Complete genome sequence of Burkholderia phymatum STM815(T), a broad host range and efficient nitrogen-fixing symbiont of Mimosa species.</title>
        <authorList>
            <person name="Moulin L."/>
            <person name="Klonowska A."/>
            <person name="Caroline B."/>
            <person name="Booth K."/>
            <person name="Vriezen J.A."/>
            <person name="Melkonian R."/>
            <person name="James E.K."/>
            <person name="Young J.P."/>
            <person name="Bena G."/>
            <person name="Hauser L."/>
            <person name="Land M."/>
            <person name="Kyrpides N."/>
            <person name="Bruce D."/>
            <person name="Chain P."/>
            <person name="Copeland A."/>
            <person name="Pitluck S."/>
            <person name="Woyke T."/>
            <person name="Lizotte-Waniewski M."/>
            <person name="Bristow J."/>
            <person name="Riley M."/>
        </authorList>
    </citation>
    <scope>NUCLEOTIDE SEQUENCE [LARGE SCALE GENOMIC DNA]</scope>
    <source>
        <strain evidence="2">DSM 17167 / CIP 108236 / LMG 21445 / STM815</strain>
    </source>
</reference>
<dbReference type="KEGG" id="bph:Bphy_1904"/>
<dbReference type="EMBL" id="CP001043">
    <property type="protein sequence ID" value="ACC71083.1"/>
    <property type="molecule type" value="Genomic_DNA"/>
</dbReference>
<name>B2JD27_PARP8</name>
<dbReference type="AlphaFoldDB" id="B2JD27"/>
<protein>
    <submittedName>
        <fullName evidence="1">Uncharacterized protein</fullName>
    </submittedName>
</protein>
<organism evidence="1 2">
    <name type="scientific">Paraburkholderia phymatum (strain DSM 17167 / CIP 108236 / LMG 21445 / STM815)</name>
    <name type="common">Burkholderia phymatum</name>
    <dbReference type="NCBI Taxonomy" id="391038"/>
    <lineage>
        <taxon>Bacteria</taxon>
        <taxon>Pseudomonadati</taxon>
        <taxon>Pseudomonadota</taxon>
        <taxon>Betaproteobacteria</taxon>
        <taxon>Burkholderiales</taxon>
        <taxon>Burkholderiaceae</taxon>
        <taxon>Paraburkholderia</taxon>
    </lineage>
</organism>